<dbReference type="GO" id="GO:1902936">
    <property type="term" value="F:phosphatidylinositol bisphosphate binding"/>
    <property type="evidence" value="ECO:0007669"/>
    <property type="project" value="TreeGrafter"/>
</dbReference>
<dbReference type="CDD" id="cd00170">
    <property type="entry name" value="SEC14"/>
    <property type="match status" value="1"/>
</dbReference>
<organism evidence="2 3">
    <name type="scientific">Oedothorax gibbosus</name>
    <dbReference type="NCBI Taxonomy" id="931172"/>
    <lineage>
        <taxon>Eukaryota</taxon>
        <taxon>Metazoa</taxon>
        <taxon>Ecdysozoa</taxon>
        <taxon>Arthropoda</taxon>
        <taxon>Chelicerata</taxon>
        <taxon>Arachnida</taxon>
        <taxon>Araneae</taxon>
        <taxon>Araneomorphae</taxon>
        <taxon>Entelegynae</taxon>
        <taxon>Araneoidea</taxon>
        <taxon>Linyphiidae</taxon>
        <taxon>Erigoninae</taxon>
        <taxon>Oedothorax</taxon>
    </lineage>
</organism>
<dbReference type="PANTHER" id="PTHR10174:SF130">
    <property type="entry name" value="ALPHA-TOCOPHEROL TRANSFER PROTEIN-LIKE"/>
    <property type="match status" value="1"/>
</dbReference>
<dbReference type="PANTHER" id="PTHR10174">
    <property type="entry name" value="ALPHA-TOCOPHEROL TRANSFER PROTEIN-RELATED"/>
    <property type="match status" value="1"/>
</dbReference>
<dbReference type="Gene3D" id="1.20.5.1200">
    <property type="entry name" value="Alpha-tocopherol transfer"/>
    <property type="match status" value="1"/>
</dbReference>
<feature type="domain" description="CRAL-TRIO" evidence="1">
    <location>
        <begin position="94"/>
        <end position="260"/>
    </location>
</feature>
<gene>
    <name evidence="2" type="ORF">JTE90_011704</name>
</gene>
<dbReference type="InterPro" id="IPR011074">
    <property type="entry name" value="CRAL/TRIO_N_dom"/>
</dbReference>
<protein>
    <recommendedName>
        <fullName evidence="1">CRAL-TRIO domain-containing protein</fullName>
    </recommendedName>
</protein>
<dbReference type="SUPFAM" id="SSF46938">
    <property type="entry name" value="CRAL/TRIO N-terminal domain"/>
    <property type="match status" value="1"/>
</dbReference>
<evidence type="ECO:0000313" key="3">
    <source>
        <dbReference type="Proteomes" id="UP000827092"/>
    </source>
</evidence>
<comment type="caution">
    <text evidence="2">The sequence shown here is derived from an EMBL/GenBank/DDBJ whole genome shotgun (WGS) entry which is preliminary data.</text>
</comment>
<dbReference type="AlphaFoldDB" id="A0AAV6USG4"/>
<accession>A0AAV6USG4</accession>
<dbReference type="EMBL" id="JAFNEN010000274">
    <property type="protein sequence ID" value="KAG8187342.1"/>
    <property type="molecule type" value="Genomic_DNA"/>
</dbReference>
<dbReference type="InterPro" id="IPR001251">
    <property type="entry name" value="CRAL-TRIO_dom"/>
</dbReference>
<name>A0AAV6USG4_9ARAC</name>
<evidence type="ECO:0000259" key="1">
    <source>
        <dbReference type="PROSITE" id="PS50191"/>
    </source>
</evidence>
<evidence type="ECO:0000313" key="2">
    <source>
        <dbReference type="EMBL" id="KAG8187342.1"/>
    </source>
</evidence>
<dbReference type="Gene3D" id="1.10.8.20">
    <property type="entry name" value="N-terminal domain of phosphatidylinositol transfer protein sec14p"/>
    <property type="match status" value="1"/>
</dbReference>
<dbReference type="GO" id="GO:0016020">
    <property type="term" value="C:membrane"/>
    <property type="evidence" value="ECO:0007669"/>
    <property type="project" value="TreeGrafter"/>
</dbReference>
<dbReference type="PRINTS" id="PR00180">
    <property type="entry name" value="CRETINALDHBP"/>
</dbReference>
<sequence length="288" mass="32909">MARSLPLWFKGLTPELKKLAEDTLGETQEVRDTSILELRRLVEDLPDVRTRTDDVFLLRFLRTKKHDVRKSLRLLLNYHAFRDSQRGRLVGRTPSDVRHVVQDMDVVFYAPRRTHRGSHVAVYRAGSFDINRATAEDLVSVVLMVGEMILDCEATQVCGGIIVLDMGGMSMKHYTQFCTTRFASFVVSVVQDCLPERLKAVHIVNEPFLLHAIYKVIGPLLKKKLKERVHFHGHDLSSLHESVSRELLPVELGGDLGPQDNAEFRNHFFAQDSYIESINKYGLEGKKK</sequence>
<dbReference type="SMART" id="SM00516">
    <property type="entry name" value="SEC14"/>
    <property type="match status" value="1"/>
</dbReference>
<dbReference type="SUPFAM" id="SSF52087">
    <property type="entry name" value="CRAL/TRIO domain"/>
    <property type="match status" value="1"/>
</dbReference>
<dbReference type="SMART" id="SM01100">
    <property type="entry name" value="CRAL_TRIO_N"/>
    <property type="match status" value="1"/>
</dbReference>
<dbReference type="InterPro" id="IPR036865">
    <property type="entry name" value="CRAL-TRIO_dom_sf"/>
</dbReference>
<dbReference type="PROSITE" id="PS50191">
    <property type="entry name" value="CRAL_TRIO"/>
    <property type="match status" value="1"/>
</dbReference>
<reference evidence="2 3" key="1">
    <citation type="journal article" date="2022" name="Nat. Ecol. Evol.">
        <title>A masculinizing supergene underlies an exaggerated male reproductive morph in a spider.</title>
        <authorList>
            <person name="Hendrickx F."/>
            <person name="De Corte Z."/>
            <person name="Sonet G."/>
            <person name="Van Belleghem S.M."/>
            <person name="Kostlbacher S."/>
            <person name="Vangestel C."/>
        </authorList>
    </citation>
    <scope>NUCLEOTIDE SEQUENCE [LARGE SCALE GENOMIC DNA]</scope>
    <source>
        <strain evidence="2">W744_W776</strain>
    </source>
</reference>
<proteinExistence type="predicted"/>
<dbReference type="InterPro" id="IPR036273">
    <property type="entry name" value="CRAL/TRIO_N_dom_sf"/>
</dbReference>
<dbReference type="Pfam" id="PF00650">
    <property type="entry name" value="CRAL_TRIO"/>
    <property type="match status" value="1"/>
</dbReference>
<keyword evidence="3" id="KW-1185">Reference proteome</keyword>
<dbReference type="Proteomes" id="UP000827092">
    <property type="component" value="Unassembled WGS sequence"/>
</dbReference>
<dbReference type="Gene3D" id="3.40.525.10">
    <property type="entry name" value="CRAL-TRIO lipid binding domain"/>
    <property type="match status" value="1"/>
</dbReference>